<protein>
    <recommendedName>
        <fullName evidence="1">Immunity MXAN-0049 protein domain-containing protein</fullName>
    </recommendedName>
</protein>
<dbReference type="Proteomes" id="UP000077164">
    <property type="component" value="Unassembled WGS sequence"/>
</dbReference>
<reference evidence="2 3" key="1">
    <citation type="submission" date="2016-03" db="EMBL/GenBank/DDBJ databases">
        <title>Draft genome sequence of Flavobacterium fryxellicola DSM 16209.</title>
        <authorList>
            <person name="Shin S.-K."/>
            <person name="Yi H."/>
        </authorList>
    </citation>
    <scope>NUCLEOTIDE SEQUENCE [LARGE SCALE GENOMIC DNA]</scope>
    <source>
        <strain evidence="2 3">DSM 16209</strain>
    </source>
</reference>
<proteinExistence type="predicted"/>
<comment type="caution">
    <text evidence="2">The sequence shown here is derived from an EMBL/GenBank/DDBJ whole genome shotgun (WGS) entry which is preliminary data.</text>
</comment>
<dbReference type="EMBL" id="LVJE01000001">
    <property type="protein sequence ID" value="OAB31285.1"/>
    <property type="molecule type" value="Genomic_DNA"/>
</dbReference>
<accession>A0A168AAM1</accession>
<dbReference type="InterPro" id="IPR012433">
    <property type="entry name" value="Imm11"/>
</dbReference>
<dbReference type="AlphaFoldDB" id="A0A168AAM1"/>
<evidence type="ECO:0000313" key="3">
    <source>
        <dbReference type="Proteomes" id="UP000077164"/>
    </source>
</evidence>
<dbReference type="Pfam" id="PF07791">
    <property type="entry name" value="Imm11"/>
    <property type="match status" value="1"/>
</dbReference>
<feature type="domain" description="Immunity MXAN-0049 protein" evidence="1">
    <location>
        <begin position="73"/>
        <end position="217"/>
    </location>
</feature>
<dbReference type="OrthoDB" id="824604at2"/>
<evidence type="ECO:0000259" key="1">
    <source>
        <dbReference type="Pfam" id="PF07791"/>
    </source>
</evidence>
<keyword evidence="3" id="KW-1185">Reference proteome</keyword>
<sequence length="238" mass="27943">MKYYYIRNSLNKKVIGHYPQVKEVKYNCHVWNDPLFIDRFHFVKITVQPIVANAIIYAKAKLTDLIDSSSMRFTSKLLISDKLKSILESKRATGMQFFKSSVFRDGNEFEKFWVLHTYEFNMEYINFSKSKIIVRIKKKQGGTELKIVEVSSMEEFLKLTEFHKQKMEIVSIENICLNSDVKEDFFFIKTAGQYIVSEKLKEEIEEVGCTGIEFQPIELSFNEWTSLGGEREKIYGKT</sequence>
<evidence type="ECO:0000313" key="2">
    <source>
        <dbReference type="EMBL" id="OAB31285.1"/>
    </source>
</evidence>
<name>A0A168AAM1_9FLAO</name>
<gene>
    <name evidence="2" type="ORF">FBFR_00130</name>
</gene>
<organism evidence="2 3">
    <name type="scientific">Flavobacterium fryxellicola</name>
    <dbReference type="NCBI Taxonomy" id="249352"/>
    <lineage>
        <taxon>Bacteria</taxon>
        <taxon>Pseudomonadati</taxon>
        <taxon>Bacteroidota</taxon>
        <taxon>Flavobacteriia</taxon>
        <taxon>Flavobacteriales</taxon>
        <taxon>Flavobacteriaceae</taxon>
        <taxon>Flavobacterium</taxon>
    </lineage>
</organism>
<dbReference type="RefSeq" id="WP_066075285.1">
    <property type="nucleotide sequence ID" value="NZ_FRDK01000001.1"/>
</dbReference>
<dbReference type="STRING" id="249352.SAMN05444395_101761"/>